<dbReference type="EMBL" id="JASBWR010000111">
    <property type="protein sequence ID" value="KAJ9094549.1"/>
    <property type="molecule type" value="Genomic_DNA"/>
</dbReference>
<accession>A0ACC2V5W0</accession>
<reference evidence="1" key="1">
    <citation type="submission" date="2023-04" db="EMBL/GenBank/DDBJ databases">
        <title>Draft Genome sequencing of Naganishia species isolated from polar environments using Oxford Nanopore Technology.</title>
        <authorList>
            <person name="Leo P."/>
            <person name="Venkateswaran K."/>
        </authorList>
    </citation>
    <scope>NUCLEOTIDE SEQUENCE</scope>
    <source>
        <strain evidence="1">MNA-CCFEE 5261</strain>
    </source>
</reference>
<keyword evidence="2" id="KW-1185">Reference proteome</keyword>
<organism evidence="1 2">
    <name type="scientific">Naganishia cerealis</name>
    <dbReference type="NCBI Taxonomy" id="610337"/>
    <lineage>
        <taxon>Eukaryota</taxon>
        <taxon>Fungi</taxon>
        <taxon>Dikarya</taxon>
        <taxon>Basidiomycota</taxon>
        <taxon>Agaricomycotina</taxon>
        <taxon>Tremellomycetes</taxon>
        <taxon>Filobasidiales</taxon>
        <taxon>Filobasidiaceae</taxon>
        <taxon>Naganishia</taxon>
    </lineage>
</organism>
<sequence length="270" mass="29956">MLFMSGLKKSGANSLKESEKKRKQVFKPVLDNPLTQSNVWPFVEPEIGTSLVDLLQHLLTPIGRYNEAKKLQKVNGSKLDSSVSLEQPSIQKDITVGFNSTVKALEDQAQQGRKSRIKAENSDPPPKYIQYVFVAKFDISLALLLSPFPVLSYTASWSEGRRVKLVQLPKGSMAKLSSALKLENVSIIGIRANLSLASHLYELVDSNILDVEVPWLEGYLTGTASSYFAPPLAKVLATSAPVQAKKNNQKKRKVTKKKSDEDDVTKKEER</sequence>
<evidence type="ECO:0000313" key="2">
    <source>
        <dbReference type="Proteomes" id="UP001241377"/>
    </source>
</evidence>
<comment type="caution">
    <text evidence="1">The sequence shown here is derived from an EMBL/GenBank/DDBJ whole genome shotgun (WGS) entry which is preliminary data.</text>
</comment>
<name>A0ACC2V5W0_9TREE</name>
<proteinExistence type="predicted"/>
<gene>
    <name evidence="1" type="ORF">QFC19_007960</name>
</gene>
<protein>
    <submittedName>
        <fullName evidence="1">Uncharacterized protein</fullName>
    </submittedName>
</protein>
<evidence type="ECO:0000313" key="1">
    <source>
        <dbReference type="EMBL" id="KAJ9094549.1"/>
    </source>
</evidence>
<dbReference type="Proteomes" id="UP001241377">
    <property type="component" value="Unassembled WGS sequence"/>
</dbReference>